<protein>
    <submittedName>
        <fullName evidence="5">Inhibitor of KinA</fullName>
    </submittedName>
</protein>
<reference evidence="5 6" key="1">
    <citation type="submission" date="2024-06" db="EMBL/GenBank/DDBJ databases">
        <title>Genomic Encyclopedia of Type Strains, Phase IV (KMG-IV): sequencing the most valuable type-strain genomes for metagenomic binning, comparative biology and taxonomic classification.</title>
        <authorList>
            <person name="Goeker M."/>
        </authorList>
    </citation>
    <scope>NUCLEOTIDE SEQUENCE [LARGE SCALE GENOMIC DNA]</scope>
    <source>
        <strain evidence="5 6">DSM 26128</strain>
    </source>
</reference>
<comment type="caution">
    <text evidence="5">The sequence shown here is derived from an EMBL/GenBank/DDBJ whole genome shotgun (WGS) entry which is preliminary data.</text>
</comment>
<dbReference type="Gene3D" id="2.40.100.10">
    <property type="entry name" value="Cyclophilin-like"/>
    <property type="match status" value="1"/>
</dbReference>
<dbReference type="InterPro" id="IPR003833">
    <property type="entry name" value="CT_C_D"/>
</dbReference>
<evidence type="ECO:0000256" key="3">
    <source>
        <dbReference type="ARBA" id="ARBA00022840"/>
    </source>
</evidence>
<accession>A0ABV2GAA0</accession>
<dbReference type="InterPro" id="IPR029000">
    <property type="entry name" value="Cyclophilin-like_dom_sf"/>
</dbReference>
<keyword evidence="2" id="KW-0378">Hydrolase</keyword>
<proteinExistence type="predicted"/>
<keyword evidence="1" id="KW-0547">Nucleotide-binding</keyword>
<sequence length="232" mass="24845">MKYGMHALGDSAVAVTAGEQAGEETTAAVRAIAEAVGRAALPEVTDVIQAYVNVTVCYDASGGVTLEEMKERLCDILKDVQPASPETGRTVEIPVCYGGEFGPDLPFVAEHNGLTEEEVIKIHSAGSYDVKMIGFAPGFPFLGGLDERIAAPRRPSPRLEIPARTVGIAGSQTGVYPIGTPGGWQLIGRTPVDLFLPGEEIPSLLRPGDRVTFRPITQEEFDRKEDARHDQS</sequence>
<gene>
    <name evidence="5" type="ORF">ABID49_000886</name>
</gene>
<dbReference type="PANTHER" id="PTHR34698">
    <property type="entry name" value="5-OXOPROLINASE SUBUNIT B"/>
    <property type="match status" value="1"/>
</dbReference>
<evidence type="ECO:0000256" key="2">
    <source>
        <dbReference type="ARBA" id="ARBA00022801"/>
    </source>
</evidence>
<evidence type="ECO:0000256" key="1">
    <source>
        <dbReference type="ARBA" id="ARBA00022741"/>
    </source>
</evidence>
<dbReference type="EMBL" id="JBEPLW010000003">
    <property type="protein sequence ID" value="MET3575002.1"/>
    <property type="molecule type" value="Genomic_DNA"/>
</dbReference>
<dbReference type="SUPFAM" id="SSF160467">
    <property type="entry name" value="PH0987 N-terminal domain-like"/>
    <property type="match status" value="1"/>
</dbReference>
<dbReference type="SUPFAM" id="SSF50891">
    <property type="entry name" value="Cyclophilin-like"/>
    <property type="match status" value="1"/>
</dbReference>
<name>A0ABV2GAA0_9BACL</name>
<dbReference type="Pfam" id="PF02682">
    <property type="entry name" value="CT_C_D"/>
    <property type="match status" value="1"/>
</dbReference>
<organism evidence="5 6">
    <name type="scientific">Bhargavaea ullalensis</name>
    <dbReference type="NCBI Taxonomy" id="1265685"/>
    <lineage>
        <taxon>Bacteria</taxon>
        <taxon>Bacillati</taxon>
        <taxon>Bacillota</taxon>
        <taxon>Bacilli</taxon>
        <taxon>Bacillales</taxon>
        <taxon>Caryophanaceae</taxon>
        <taxon>Bhargavaea</taxon>
    </lineage>
</organism>
<dbReference type="RefSeq" id="WP_354195744.1">
    <property type="nucleotide sequence ID" value="NZ_JBEPLW010000003.1"/>
</dbReference>
<dbReference type="NCBIfam" id="TIGR00370">
    <property type="entry name" value="5-oxoprolinase subunit PxpB"/>
    <property type="match status" value="1"/>
</dbReference>
<dbReference type="Gene3D" id="3.30.1360.40">
    <property type="match status" value="1"/>
</dbReference>
<evidence type="ECO:0000259" key="4">
    <source>
        <dbReference type="SMART" id="SM00796"/>
    </source>
</evidence>
<dbReference type="SMART" id="SM00796">
    <property type="entry name" value="AHS1"/>
    <property type="match status" value="1"/>
</dbReference>
<evidence type="ECO:0000313" key="5">
    <source>
        <dbReference type="EMBL" id="MET3575002.1"/>
    </source>
</evidence>
<dbReference type="PANTHER" id="PTHR34698:SF2">
    <property type="entry name" value="5-OXOPROLINASE SUBUNIT B"/>
    <property type="match status" value="1"/>
</dbReference>
<keyword evidence="6" id="KW-1185">Reference proteome</keyword>
<keyword evidence="3" id="KW-0067">ATP-binding</keyword>
<evidence type="ECO:0000313" key="6">
    <source>
        <dbReference type="Proteomes" id="UP001549099"/>
    </source>
</evidence>
<dbReference type="InterPro" id="IPR010016">
    <property type="entry name" value="PxpB"/>
</dbReference>
<feature type="domain" description="Carboxyltransferase" evidence="4">
    <location>
        <begin position="3"/>
        <end position="205"/>
    </location>
</feature>
<dbReference type="Proteomes" id="UP001549099">
    <property type="component" value="Unassembled WGS sequence"/>
</dbReference>